<organism evidence="2 3">
    <name type="scientific">Nocardia neocaledoniensis</name>
    <dbReference type="NCBI Taxonomy" id="236511"/>
    <lineage>
        <taxon>Bacteria</taxon>
        <taxon>Bacillati</taxon>
        <taxon>Actinomycetota</taxon>
        <taxon>Actinomycetes</taxon>
        <taxon>Mycobacteriales</taxon>
        <taxon>Nocardiaceae</taxon>
        <taxon>Nocardia</taxon>
    </lineage>
</organism>
<dbReference type="Pfam" id="PF12680">
    <property type="entry name" value="SnoaL_2"/>
    <property type="match status" value="1"/>
</dbReference>
<evidence type="ECO:0000313" key="3">
    <source>
        <dbReference type="Proteomes" id="UP000246410"/>
    </source>
</evidence>
<dbReference type="InterPro" id="IPR032710">
    <property type="entry name" value="NTF2-like_dom_sf"/>
</dbReference>
<dbReference type="AlphaFoldDB" id="A0A317NG59"/>
<evidence type="ECO:0000259" key="1">
    <source>
        <dbReference type="Pfam" id="PF12680"/>
    </source>
</evidence>
<name>A0A317NG59_9NOCA</name>
<gene>
    <name evidence="2" type="ORF">DFR69_106102</name>
</gene>
<proteinExistence type="predicted"/>
<comment type="caution">
    <text evidence="2">The sequence shown here is derived from an EMBL/GenBank/DDBJ whole genome shotgun (WGS) entry which is preliminary data.</text>
</comment>
<feature type="domain" description="SnoaL-like" evidence="1">
    <location>
        <begin position="11"/>
        <end position="110"/>
    </location>
</feature>
<dbReference type="Gene3D" id="3.10.450.50">
    <property type="match status" value="1"/>
</dbReference>
<dbReference type="RefSeq" id="WP_110038759.1">
    <property type="nucleotide sequence ID" value="NZ_QGTL01000006.1"/>
</dbReference>
<accession>A0A317NG59</accession>
<reference evidence="2 3" key="1">
    <citation type="submission" date="2018-05" db="EMBL/GenBank/DDBJ databases">
        <title>Genomic Encyclopedia of Type Strains, Phase IV (KMG-IV): sequencing the most valuable type-strain genomes for metagenomic binning, comparative biology and taxonomic classification.</title>
        <authorList>
            <person name="Goeker M."/>
        </authorList>
    </citation>
    <scope>NUCLEOTIDE SEQUENCE [LARGE SCALE GENOMIC DNA]</scope>
    <source>
        <strain evidence="2 3">DSM 44717</strain>
    </source>
</reference>
<evidence type="ECO:0000313" key="2">
    <source>
        <dbReference type="EMBL" id="PWV74291.1"/>
    </source>
</evidence>
<dbReference type="EMBL" id="QGTL01000006">
    <property type="protein sequence ID" value="PWV74291.1"/>
    <property type="molecule type" value="Genomic_DNA"/>
</dbReference>
<protein>
    <submittedName>
        <fullName evidence="2">Limonene-1,2-epoxide hydrolase</fullName>
    </submittedName>
</protein>
<sequence>MTSQHTPDSLVTEFCAAWANGTADELAEYFTEDATYHNIPLEPVVGQAAIREFLRGFLDSFGGIDFQVRHQVSSGDLVFNERVDTFVIGGNTIDLAVTGVFEIADGRIRAWRDYFDMAPITAAAQNQ</sequence>
<dbReference type="SUPFAM" id="SSF54427">
    <property type="entry name" value="NTF2-like"/>
    <property type="match status" value="1"/>
</dbReference>
<keyword evidence="3" id="KW-1185">Reference proteome</keyword>
<dbReference type="Proteomes" id="UP000246410">
    <property type="component" value="Unassembled WGS sequence"/>
</dbReference>
<dbReference type="InterPro" id="IPR037401">
    <property type="entry name" value="SnoaL-like"/>
</dbReference>
<keyword evidence="2" id="KW-0378">Hydrolase</keyword>
<dbReference type="GO" id="GO:0016787">
    <property type="term" value="F:hydrolase activity"/>
    <property type="evidence" value="ECO:0007669"/>
    <property type="project" value="UniProtKB-KW"/>
</dbReference>